<feature type="domain" description="TLDc" evidence="1">
    <location>
        <begin position="448"/>
        <end position="655"/>
    </location>
</feature>
<evidence type="ECO:0000259" key="1">
    <source>
        <dbReference type="PROSITE" id="PS51886"/>
    </source>
</evidence>
<protein>
    <submittedName>
        <fullName evidence="2">7921_t:CDS:1</fullName>
    </submittedName>
</protein>
<gene>
    <name evidence="2" type="ORF">FCALED_LOCUS9432</name>
</gene>
<dbReference type="OrthoDB" id="2381294at2759"/>
<comment type="caution">
    <text evidence="2">The sequence shown here is derived from an EMBL/GenBank/DDBJ whole genome shotgun (WGS) entry which is preliminary data.</text>
</comment>
<proteinExistence type="predicted"/>
<dbReference type="EMBL" id="CAJVPQ010003117">
    <property type="protein sequence ID" value="CAG8618487.1"/>
    <property type="molecule type" value="Genomic_DNA"/>
</dbReference>
<evidence type="ECO:0000313" key="3">
    <source>
        <dbReference type="Proteomes" id="UP000789570"/>
    </source>
</evidence>
<dbReference type="PROSITE" id="PS51886">
    <property type="entry name" value="TLDC"/>
    <property type="match status" value="1"/>
</dbReference>
<dbReference type="InterPro" id="IPR006571">
    <property type="entry name" value="TLDc_dom"/>
</dbReference>
<reference evidence="2" key="1">
    <citation type="submission" date="2021-06" db="EMBL/GenBank/DDBJ databases">
        <authorList>
            <person name="Kallberg Y."/>
            <person name="Tangrot J."/>
            <person name="Rosling A."/>
        </authorList>
    </citation>
    <scope>NUCLEOTIDE SEQUENCE</scope>
    <source>
        <strain evidence="2">UK204</strain>
    </source>
</reference>
<evidence type="ECO:0000313" key="2">
    <source>
        <dbReference type="EMBL" id="CAG8618487.1"/>
    </source>
</evidence>
<keyword evidence="3" id="KW-1185">Reference proteome</keyword>
<dbReference type="AlphaFoldDB" id="A0A9N9GL46"/>
<organism evidence="2 3">
    <name type="scientific">Funneliformis caledonium</name>
    <dbReference type="NCBI Taxonomy" id="1117310"/>
    <lineage>
        <taxon>Eukaryota</taxon>
        <taxon>Fungi</taxon>
        <taxon>Fungi incertae sedis</taxon>
        <taxon>Mucoromycota</taxon>
        <taxon>Glomeromycotina</taxon>
        <taxon>Glomeromycetes</taxon>
        <taxon>Glomerales</taxon>
        <taxon>Glomeraceae</taxon>
        <taxon>Funneliformis</taxon>
    </lineage>
</organism>
<accession>A0A9N9GL46</accession>
<name>A0A9N9GL46_9GLOM</name>
<dbReference type="Proteomes" id="UP000789570">
    <property type="component" value="Unassembled WGS sequence"/>
</dbReference>
<sequence>MLFNKLIEWGIANTPDSYHIDDLGVTIKDGLRLIRFYNMSIEERNATLKFENILPSLEVQFQTPPRINSPVEPKILSSRFIGLIATWIDRKDPKKDSYTGYNHPFEIRHKFRMNDRTTFYEEHHNYYNKSSNRILSTMKCHHGPSLMIMKLKISGKIIGAYNPVDWKGDLTKKANACATESFIFSCDDRYGTNIRFSRVRDFEHAMCLKNVKPSGILLKFGEDLTFEYLYKTVSCYIKNESYESTILEEGRYGIESWDIYRVRRKDGDPSMVINEEIIKENQNQPRIRFPIETKIIDGDFFGLIATWIDKKDPMNPIIPSIGKKSFELCDYETTRESFIFSSEDIHGTNHRLSRVTRYHRAIWAEKLYSNTFSKSDVPNGVMLKFGGLRFVYHDRSDSVLCRISQNEDYEQPAITSVGDYKIQEWEIFRVTRFDNQIPSRIDSPITQILIDDEFVALISSWIDDIDMEDPYTEFDMPFQFKLLFSMNERTISHDKYYNQSAYKMLPTMKCHHGASLMTMRIKGSGQIIGAYNPINWKKELPNCNNQYVYTSESFIFSSKDVYGTDPQLRRVKDSDKAISQVNVYPSGILLKFGEDLSFIYDHGNLHIEEPDYGDENYARFPYVMCDVKENGFYEQPTILPEGRYVIDQWEVFRVIRTEDSY</sequence>